<evidence type="ECO:0000256" key="2">
    <source>
        <dbReference type="PROSITE-ProRule" id="PRU00626"/>
    </source>
</evidence>
<dbReference type="PANTHER" id="PTHR40065:SF3">
    <property type="entry name" value="RNA-BINDING PROTEIN YHBY"/>
    <property type="match status" value="1"/>
</dbReference>
<feature type="compositionally biased region" description="Low complexity" evidence="3">
    <location>
        <begin position="1"/>
        <end position="13"/>
    </location>
</feature>
<evidence type="ECO:0000256" key="3">
    <source>
        <dbReference type="SAM" id="MobiDB-lite"/>
    </source>
</evidence>
<dbReference type="PANTHER" id="PTHR40065">
    <property type="entry name" value="RNA-BINDING PROTEIN YHBY"/>
    <property type="match status" value="1"/>
</dbReference>
<dbReference type="InterPro" id="IPR001890">
    <property type="entry name" value="RNA-binding_CRM"/>
</dbReference>
<dbReference type="InterPro" id="IPR035920">
    <property type="entry name" value="YhbY-like_sf"/>
</dbReference>
<feature type="compositionally biased region" description="Basic residues" evidence="3">
    <location>
        <begin position="157"/>
        <end position="171"/>
    </location>
</feature>
<accession>A0A923HHB4</accession>
<dbReference type="Proteomes" id="UP000627446">
    <property type="component" value="Unassembled WGS sequence"/>
</dbReference>
<keyword evidence="1 2" id="KW-0694">RNA-binding</keyword>
<dbReference type="SMART" id="SM01103">
    <property type="entry name" value="CRS1_YhbY"/>
    <property type="match status" value="1"/>
</dbReference>
<comment type="caution">
    <text evidence="5">The sequence shown here is derived from an EMBL/GenBank/DDBJ whole genome shotgun (WGS) entry which is preliminary data.</text>
</comment>
<dbReference type="AlphaFoldDB" id="A0A923HHB4"/>
<organism evidence="5 6">
    <name type="scientific">Undibacterium nitidum</name>
    <dbReference type="NCBI Taxonomy" id="2762298"/>
    <lineage>
        <taxon>Bacteria</taxon>
        <taxon>Pseudomonadati</taxon>
        <taxon>Pseudomonadota</taxon>
        <taxon>Betaproteobacteria</taxon>
        <taxon>Burkholderiales</taxon>
        <taxon>Oxalobacteraceae</taxon>
        <taxon>Undibacterium</taxon>
    </lineage>
</organism>
<feature type="region of interest" description="Disordered" evidence="3">
    <location>
        <begin position="1"/>
        <end position="23"/>
    </location>
</feature>
<dbReference type="InterPro" id="IPR051925">
    <property type="entry name" value="RNA-binding_domain"/>
</dbReference>
<keyword evidence="6" id="KW-1185">Reference proteome</keyword>
<name>A0A923HHB4_9BURK</name>
<gene>
    <name evidence="5" type="ORF">H8K36_00385</name>
</gene>
<proteinExistence type="predicted"/>
<dbReference type="Pfam" id="PF01985">
    <property type="entry name" value="CRS1_YhbY"/>
    <property type="match status" value="1"/>
</dbReference>
<dbReference type="PROSITE" id="PS51295">
    <property type="entry name" value="CRM"/>
    <property type="match status" value="1"/>
</dbReference>
<evidence type="ECO:0000313" key="5">
    <source>
        <dbReference type="EMBL" id="MBC3879820.1"/>
    </source>
</evidence>
<feature type="domain" description="CRM" evidence="4">
    <location>
        <begin position="18"/>
        <end position="114"/>
    </location>
</feature>
<evidence type="ECO:0000313" key="6">
    <source>
        <dbReference type="Proteomes" id="UP000627446"/>
    </source>
</evidence>
<protein>
    <submittedName>
        <fullName evidence="5">YhbY family RNA-binding protein</fullName>
    </submittedName>
</protein>
<dbReference type="EMBL" id="JACOFZ010000001">
    <property type="protein sequence ID" value="MBC3879820.1"/>
    <property type="molecule type" value="Genomic_DNA"/>
</dbReference>
<sequence>MSNEATTATSTLKSKLKSKLTPAERSELRAEAHGLKPTVIIGEAGLTASVKKEIDASLNSHGLIKVRVFGDDREARIEMYETICTELGAEPVQHIGKLLVIYRPKLEGTKETKFVKRGKGLREVTVVKPSASGTKKPSVSKVLVKGNERVTQGGNIKRAKPRQKSVKKSAA</sequence>
<dbReference type="RefSeq" id="WP_186915611.1">
    <property type="nucleotide sequence ID" value="NZ_JACOFZ010000001.1"/>
</dbReference>
<dbReference type="GO" id="GO:0003723">
    <property type="term" value="F:RNA binding"/>
    <property type="evidence" value="ECO:0007669"/>
    <property type="project" value="UniProtKB-UniRule"/>
</dbReference>
<feature type="region of interest" description="Disordered" evidence="3">
    <location>
        <begin position="146"/>
        <end position="171"/>
    </location>
</feature>
<evidence type="ECO:0000256" key="1">
    <source>
        <dbReference type="ARBA" id="ARBA00022884"/>
    </source>
</evidence>
<dbReference type="SUPFAM" id="SSF75471">
    <property type="entry name" value="YhbY-like"/>
    <property type="match status" value="1"/>
</dbReference>
<reference evidence="5" key="1">
    <citation type="submission" date="2020-08" db="EMBL/GenBank/DDBJ databases">
        <title>Novel species isolated from subtropical streams in China.</title>
        <authorList>
            <person name="Lu H."/>
        </authorList>
    </citation>
    <scope>NUCLEOTIDE SEQUENCE</scope>
    <source>
        <strain evidence="5">LX22W</strain>
    </source>
</reference>
<evidence type="ECO:0000259" key="4">
    <source>
        <dbReference type="PROSITE" id="PS51295"/>
    </source>
</evidence>
<dbReference type="Gene3D" id="3.30.110.60">
    <property type="entry name" value="YhbY-like"/>
    <property type="match status" value="1"/>
</dbReference>